<dbReference type="InterPro" id="IPR011010">
    <property type="entry name" value="DNA_brk_join_enz"/>
</dbReference>
<feature type="region of interest" description="Disordered" evidence="4">
    <location>
        <begin position="424"/>
        <end position="595"/>
    </location>
</feature>
<dbReference type="InterPro" id="IPR043128">
    <property type="entry name" value="Rev_trsase/Diguanyl_cyclase"/>
</dbReference>
<dbReference type="SUPFAM" id="SSF56672">
    <property type="entry name" value="DNA/RNA polymerases"/>
    <property type="match status" value="1"/>
</dbReference>
<dbReference type="GO" id="GO:0043130">
    <property type="term" value="F:ubiquitin binding"/>
    <property type="evidence" value="ECO:0007669"/>
    <property type="project" value="InterPro"/>
</dbReference>
<dbReference type="SUPFAM" id="SSF48464">
    <property type="entry name" value="ENTH/VHS domain"/>
    <property type="match status" value="1"/>
</dbReference>
<keyword evidence="7" id="KW-1185">Reference proteome</keyword>
<dbReference type="GO" id="GO:0006897">
    <property type="term" value="P:endocytosis"/>
    <property type="evidence" value="ECO:0007669"/>
    <property type="project" value="InterPro"/>
</dbReference>
<dbReference type="Gene3D" id="3.10.10.10">
    <property type="entry name" value="HIV Type 1 Reverse Transcriptase, subunit A, domain 1"/>
    <property type="match status" value="1"/>
</dbReference>
<sequence>MSMLKELTDQAQGFMGSRKPFTAVTDWIDRLCTQRYAEEEYDGIPELVEAINLQSTGPAEASRALRKKLKYSNVHGQKRALVILKALVENCGQRFQTTFANDQLVDRIKIMSQDQLVDVSVRKLLMRVLLSWHQQFKDDPSMKMVAGLYQACGGGKKSEAQRKSQAAEAYRKLQEKQRIEAQIRSDRKAAEQLQKEEEKKSKLRRQKGGKRLTFNFEQEKPAILQSLAISQQVATALVNALQHVNREKESVTQNARVQDYLVKTKVERKKIIRYVQLVKDEEFLGSLINANDQIILALELYDHLSKPVELDSDDEEPLAAISGSGQTAEQKTAARIAADDAEIELVRKRIAKACLDAPDSELEKLQTRQRVRIERHNSRVGSMRSFDMSPEATGAGPSGGAQRGGGGGAMNDLIDLDFQEDQAGGYLHPQSQGQQSGHGRRGMMASEAAGSSTQHGALSDYSDYESEDSADAHHSGQQAPGRARQLAVASSRPEGASWSNLNDSDEEEWLRTTQNNRPSIGPGFSWNEDEDADDDPFADPFADANNAAASGSGWGIERPQNQPPRGPDSRYRSAPPLPGLRPLQVTLGQGNLLSPPGDIMADAEKHCRIWRPRTTRTPSQPPSQPPPLSPGANLTAALPAPTALVLPAPAPVSETLLPAPPSLPAAPSHNFVTRSDFLAGIGELRQALQDKIATTFQSVVSAPSPTHLPTIDHPPAPQALNPAQHEPALPARIGEYQPAVVYLWLASDLIDKVLQDTLNVYDLLKLANPSWPGIVTVEEPVPVLIEGFSVVKGPTSSASNHQFLKAVPNFLTFGRLWVVYLSLRSSTSLDRDLPVSLGRFFQHIADLSEVFPWERVAGYVVAVCTSRLGKATAAEWACFDMELHASHFQRVQARLPPPRPTTRSLQSHVMTTLGVTRSACRGTKASVPVPTSDLAFGNMCASPVVANTCRSTALETPSLRRLPDHSNPTRLPPRSSCFPILLSDASGSQPAPATPSSPDPLLVPSADRASAALTSLQTLHPPARPNTTVAAPLFHANGLPARYGTMQATAVNWSIALLTYPDRPFVDQLLGAIEHGIHLGYSGPLRSHGRFQTVKNLPMDAKGESHIRSDIAMRLQEGQLLEVDPQQLHLVCSPVGTVPKPRFSKLRTIHHLSHPRRPRPQQLPSVNAGIAPPFAIIRYASLTTITEFVRENPSCRLWKSDLTDAFRHIVTTRDDARLLGFTFEGRFYMETGLTFGGRSSPWLFNLFAEALHWILQSTTTHPVDHYLGDFFGAVPAGTDPGQPLHMLALACSALGLQLAPQKTSWGETKLEILGIEIDTIQQCVGITHERRLRILDAIGGLLARRSARLIDWQRIAGLLQFVSQVVPHGKAYMRRLYDASKTAHRHPVSLSNLSTCSAKAQVVAGHPAGVAGRRQQPSPEKCPAAIDRRTSAPKDFVAATGCSPLATTYIWRGLAEFSRKRSAGVPDRYRAFVHQRFGPGTSPFPVSDLFLTEWVCDLARSRPFHSIKHELDALRSWHVDLGFNLDGFSHGRLERAVRGIKRTHGLRPAASKLPITLPLLRAILVQLRSMPLGAWDHQVIAAAFAVSSCFLWHATADKLQVGSVTWHDDYAILLPASKTDSFRLGTPLVVPKVGGVECPYAALRLLCPVVRRPEAPFFGLHDGYKPLTRSTFLQHLRSALSRLGLDTSQYAGHSFRRGAATWAVSQGIDADTIKLIGRWNPDCYRRYVDHSAAERRTMVAAALYSTRQGPLVPTGASWRDPVL</sequence>
<protein>
    <recommendedName>
        <fullName evidence="5">VHS domain-containing protein</fullName>
    </recommendedName>
</protein>
<feature type="domain" description="VHS" evidence="5">
    <location>
        <begin position="31"/>
        <end position="150"/>
    </location>
</feature>
<feature type="compositionally biased region" description="Basic and acidic residues" evidence="4">
    <location>
        <begin position="366"/>
        <end position="377"/>
    </location>
</feature>
<evidence type="ECO:0000313" key="6">
    <source>
        <dbReference type="EMBL" id="SYW78606.1"/>
    </source>
</evidence>
<evidence type="ECO:0000259" key="5">
    <source>
        <dbReference type="PROSITE" id="PS50179"/>
    </source>
</evidence>
<keyword evidence="3" id="KW-0175">Coiled coil</keyword>
<dbReference type="CDD" id="cd16980">
    <property type="entry name" value="VHS_Lsb5"/>
    <property type="match status" value="1"/>
</dbReference>
<dbReference type="Gene3D" id="1.25.40.90">
    <property type="match status" value="1"/>
</dbReference>
<dbReference type="SUPFAM" id="SSF56349">
    <property type="entry name" value="DNA breaking-rejoining enzymes"/>
    <property type="match status" value="1"/>
</dbReference>
<dbReference type="EMBL" id="ULHB01000043">
    <property type="protein sequence ID" value="SYW78606.1"/>
    <property type="molecule type" value="Genomic_DNA"/>
</dbReference>
<dbReference type="GO" id="GO:0035091">
    <property type="term" value="F:phosphatidylinositol binding"/>
    <property type="evidence" value="ECO:0007669"/>
    <property type="project" value="InterPro"/>
</dbReference>
<dbReference type="GO" id="GO:0007015">
    <property type="term" value="P:actin filament organization"/>
    <property type="evidence" value="ECO:0007669"/>
    <property type="project" value="InterPro"/>
</dbReference>
<gene>
    <name evidence="6" type="ORF">UBRO2_02650</name>
</gene>
<feature type="compositionally biased region" description="Gly residues" evidence="4">
    <location>
        <begin position="396"/>
        <end position="409"/>
    </location>
</feature>
<evidence type="ECO:0000313" key="7">
    <source>
        <dbReference type="Proteomes" id="UP000658997"/>
    </source>
</evidence>
<dbReference type="Gene3D" id="1.10.443.10">
    <property type="entry name" value="Intergrase catalytic core"/>
    <property type="match status" value="1"/>
</dbReference>
<proteinExistence type="predicted"/>
<dbReference type="PANTHER" id="PTHR47789">
    <property type="entry name" value="LAS SEVENTEEN-BINDING PROTEIN 5"/>
    <property type="match status" value="1"/>
</dbReference>
<dbReference type="Gene3D" id="1.10.150.130">
    <property type="match status" value="1"/>
</dbReference>
<feature type="region of interest" description="Disordered" evidence="4">
    <location>
        <begin position="613"/>
        <end position="634"/>
    </location>
</feature>
<dbReference type="Proteomes" id="UP000658997">
    <property type="component" value="Unassembled WGS sequence"/>
</dbReference>
<dbReference type="GO" id="GO:0003677">
    <property type="term" value="F:DNA binding"/>
    <property type="evidence" value="ECO:0007669"/>
    <property type="project" value="UniProtKB-KW"/>
</dbReference>
<dbReference type="CDD" id="cd14232">
    <property type="entry name" value="GAT_LSB5"/>
    <property type="match status" value="1"/>
</dbReference>
<dbReference type="InterPro" id="IPR008942">
    <property type="entry name" value="ENTH_VHS"/>
</dbReference>
<dbReference type="SUPFAM" id="SSF89009">
    <property type="entry name" value="GAT-like domain"/>
    <property type="match status" value="1"/>
</dbReference>
<evidence type="ECO:0000256" key="2">
    <source>
        <dbReference type="ARBA" id="ARBA00023172"/>
    </source>
</evidence>
<dbReference type="GO" id="GO:0006310">
    <property type="term" value="P:DNA recombination"/>
    <property type="evidence" value="ECO:0007669"/>
    <property type="project" value="UniProtKB-KW"/>
</dbReference>
<feature type="compositionally biased region" description="Acidic residues" evidence="4">
    <location>
        <begin position="527"/>
        <end position="537"/>
    </location>
</feature>
<dbReference type="GO" id="GO:0007034">
    <property type="term" value="P:vacuolar transport"/>
    <property type="evidence" value="ECO:0007669"/>
    <property type="project" value="UniProtKB-ARBA"/>
</dbReference>
<keyword evidence="1" id="KW-0238">DNA-binding</keyword>
<feature type="region of interest" description="Disordered" evidence="4">
    <location>
        <begin position="366"/>
        <end position="412"/>
    </location>
</feature>
<dbReference type="InterPro" id="IPR010998">
    <property type="entry name" value="Integrase_recombinase_N"/>
</dbReference>
<evidence type="ECO:0000256" key="3">
    <source>
        <dbReference type="SAM" id="Coils"/>
    </source>
</evidence>
<dbReference type="InterPro" id="IPR043502">
    <property type="entry name" value="DNA/RNA_pol_sf"/>
</dbReference>
<dbReference type="PANTHER" id="PTHR47789:SF1">
    <property type="entry name" value="LAS SEVENTEEN-BINDING PROTEIN 5"/>
    <property type="match status" value="1"/>
</dbReference>
<dbReference type="InterPro" id="IPR002014">
    <property type="entry name" value="VHS_dom"/>
</dbReference>
<dbReference type="InterPro" id="IPR045007">
    <property type="entry name" value="LSB5"/>
</dbReference>
<evidence type="ECO:0000256" key="4">
    <source>
        <dbReference type="SAM" id="MobiDB-lite"/>
    </source>
</evidence>
<feature type="compositionally biased region" description="Low complexity" evidence="4">
    <location>
        <begin position="538"/>
        <end position="549"/>
    </location>
</feature>
<feature type="coiled-coil region" evidence="3">
    <location>
        <begin position="156"/>
        <end position="206"/>
    </location>
</feature>
<evidence type="ECO:0000256" key="1">
    <source>
        <dbReference type="ARBA" id="ARBA00023125"/>
    </source>
</evidence>
<dbReference type="Pfam" id="PF00078">
    <property type="entry name" value="RVT_1"/>
    <property type="match status" value="1"/>
</dbReference>
<dbReference type="InterPro" id="IPR044103">
    <property type="entry name" value="GAT_LSB5"/>
</dbReference>
<organism evidence="6 7">
    <name type="scientific">Ustilago bromivora</name>
    <dbReference type="NCBI Taxonomy" id="307758"/>
    <lineage>
        <taxon>Eukaryota</taxon>
        <taxon>Fungi</taxon>
        <taxon>Dikarya</taxon>
        <taxon>Basidiomycota</taxon>
        <taxon>Ustilaginomycotina</taxon>
        <taxon>Ustilaginomycetes</taxon>
        <taxon>Ustilaginales</taxon>
        <taxon>Ustilaginaceae</taxon>
        <taxon>Ustilago</taxon>
    </lineage>
</organism>
<dbReference type="GO" id="GO:0051666">
    <property type="term" value="P:actin cortical patch localization"/>
    <property type="evidence" value="ECO:0007669"/>
    <property type="project" value="TreeGrafter"/>
</dbReference>
<dbReference type="GO" id="GO:0015074">
    <property type="term" value="P:DNA integration"/>
    <property type="evidence" value="ECO:0007669"/>
    <property type="project" value="InterPro"/>
</dbReference>
<dbReference type="InterPro" id="IPR000477">
    <property type="entry name" value="RT_dom"/>
</dbReference>
<comment type="caution">
    <text evidence="6">The sequence shown here is derived from an EMBL/GenBank/DDBJ whole genome shotgun (WGS) entry which is preliminary data.</text>
</comment>
<name>A0A8H8QMD8_9BASI</name>
<dbReference type="SMART" id="SM00288">
    <property type="entry name" value="VHS"/>
    <property type="match status" value="1"/>
</dbReference>
<feature type="compositionally biased region" description="Pro residues" evidence="4">
    <location>
        <begin position="619"/>
        <end position="629"/>
    </location>
</feature>
<keyword evidence="2" id="KW-0233">DNA recombination</keyword>
<dbReference type="Gene3D" id="3.30.70.270">
    <property type="match status" value="1"/>
</dbReference>
<dbReference type="InterPro" id="IPR013762">
    <property type="entry name" value="Integrase-like_cat_sf"/>
</dbReference>
<reference evidence="6" key="1">
    <citation type="submission" date="2018-08" db="EMBL/GenBank/DDBJ databases">
        <authorList>
            <person name="Guldener U."/>
        </authorList>
    </citation>
    <scope>NUCLEOTIDE SEQUENCE</scope>
    <source>
        <strain evidence="6">UB2</strain>
    </source>
</reference>
<accession>A0A8H8QMD8</accession>
<dbReference type="PROSITE" id="PS50179">
    <property type="entry name" value="VHS"/>
    <property type="match status" value="1"/>
</dbReference>
<dbReference type="Pfam" id="PF00790">
    <property type="entry name" value="VHS"/>
    <property type="match status" value="1"/>
</dbReference>
<dbReference type="GO" id="GO:0030479">
    <property type="term" value="C:actin cortical patch"/>
    <property type="evidence" value="ECO:0007669"/>
    <property type="project" value="TreeGrafter"/>
</dbReference>